<keyword evidence="2" id="KW-0689">Ribosomal protein</keyword>
<evidence type="ECO:0000256" key="3">
    <source>
        <dbReference type="ARBA" id="ARBA00023274"/>
    </source>
</evidence>
<dbReference type="HAMAP" id="MF_01310">
    <property type="entry name" value="Ribosomal_uS11"/>
    <property type="match status" value="1"/>
</dbReference>
<gene>
    <name evidence="5" type="ORF">K489DRAFT_311773</name>
</gene>
<evidence type="ECO:0000256" key="1">
    <source>
        <dbReference type="ARBA" id="ARBA00006194"/>
    </source>
</evidence>
<reference evidence="5" key="2">
    <citation type="submission" date="2020-04" db="EMBL/GenBank/DDBJ databases">
        <authorList>
            <consortium name="NCBI Genome Project"/>
        </authorList>
    </citation>
    <scope>NUCLEOTIDE SEQUENCE</scope>
    <source>
        <strain evidence="5">CBS 342.82</strain>
    </source>
</reference>
<keyword evidence="3" id="KW-0687">Ribonucleoprotein</keyword>
<proteinExistence type="inferred from homology"/>
<dbReference type="PANTHER" id="PTHR11759">
    <property type="entry name" value="40S RIBOSOMAL PROTEIN S14/30S RIBOSOMAL PROTEIN S11"/>
    <property type="match status" value="1"/>
</dbReference>
<dbReference type="RefSeq" id="XP_033463265.1">
    <property type="nucleotide sequence ID" value="XM_033600807.1"/>
</dbReference>
<comment type="similarity">
    <text evidence="1">Belongs to the universal ribosomal protein uS11 family.</text>
</comment>
<dbReference type="GO" id="GO:0006412">
    <property type="term" value="P:translation"/>
    <property type="evidence" value="ECO:0007669"/>
    <property type="project" value="InterPro"/>
</dbReference>
<dbReference type="PIRSF" id="PIRSF002131">
    <property type="entry name" value="Ribosomal_S11"/>
    <property type="match status" value="1"/>
</dbReference>
<dbReference type="Gene3D" id="3.30.420.80">
    <property type="entry name" value="Ribosomal protein S11"/>
    <property type="match status" value="1"/>
</dbReference>
<dbReference type="AlphaFoldDB" id="A0A6J3MF12"/>
<sequence>MLSDSTLRPSKGTHSLHVYSHRHNTHITFTHTPNESKTLLTLSTGNIGFKKGGRGSYDAAYQLAAYAFKYIQEKGMLADVEEITVLLRGYGSGRDAVSKAILGSEGRFLRNFIKTVVDTTRLKQGGTRGKKPRRLG</sequence>
<dbReference type="GO" id="GO:0005840">
    <property type="term" value="C:ribosome"/>
    <property type="evidence" value="ECO:0007669"/>
    <property type="project" value="UniProtKB-KW"/>
</dbReference>
<dbReference type="InterPro" id="IPR001971">
    <property type="entry name" value="Ribosomal_uS11"/>
</dbReference>
<dbReference type="Proteomes" id="UP000504637">
    <property type="component" value="Unplaced"/>
</dbReference>
<accession>A0A6J3MF12</accession>
<dbReference type="OrthoDB" id="1654884at2759"/>
<dbReference type="Pfam" id="PF00411">
    <property type="entry name" value="Ribosomal_S11"/>
    <property type="match status" value="1"/>
</dbReference>
<evidence type="ECO:0000256" key="2">
    <source>
        <dbReference type="ARBA" id="ARBA00022980"/>
    </source>
</evidence>
<reference evidence="5" key="3">
    <citation type="submission" date="2025-08" db="UniProtKB">
        <authorList>
            <consortium name="RefSeq"/>
        </authorList>
    </citation>
    <scope>IDENTIFICATION</scope>
    <source>
        <strain evidence="5">CBS 342.82</strain>
    </source>
</reference>
<evidence type="ECO:0000313" key="5">
    <source>
        <dbReference type="RefSeq" id="XP_033463265.1"/>
    </source>
</evidence>
<dbReference type="GeneID" id="54358607"/>
<reference evidence="5" key="1">
    <citation type="submission" date="2020-01" db="EMBL/GenBank/DDBJ databases">
        <authorList>
            <consortium name="DOE Joint Genome Institute"/>
            <person name="Haridas S."/>
            <person name="Albert R."/>
            <person name="Binder M."/>
            <person name="Bloem J."/>
            <person name="Labutti K."/>
            <person name="Salamov A."/>
            <person name="Andreopoulos B."/>
            <person name="Baker S.E."/>
            <person name="Barry K."/>
            <person name="Bills G."/>
            <person name="Bluhm B.H."/>
            <person name="Cannon C."/>
            <person name="Castanera R."/>
            <person name="Culley D.E."/>
            <person name="Daum C."/>
            <person name="Ezra D."/>
            <person name="Gonzalez J.B."/>
            <person name="Henrissat B."/>
            <person name="Kuo A."/>
            <person name="Liang C."/>
            <person name="Lipzen A."/>
            <person name="Lutzoni F."/>
            <person name="Magnuson J."/>
            <person name="Mondo S."/>
            <person name="Nolan M."/>
            <person name="Ohm R."/>
            <person name="Pangilinan J."/>
            <person name="Park H.-J."/>
            <person name="Ramirez L."/>
            <person name="Alfaro M."/>
            <person name="Sun H."/>
            <person name="Tritt A."/>
            <person name="Yoshinaga Y."/>
            <person name="Zwiers L.-H."/>
            <person name="Turgeon B.G."/>
            <person name="Goodwin S.B."/>
            <person name="Spatafora J.W."/>
            <person name="Crous P.W."/>
            <person name="Grigoriev I.V."/>
        </authorList>
    </citation>
    <scope>NUCLEOTIDE SEQUENCE</scope>
    <source>
        <strain evidence="5">CBS 342.82</strain>
    </source>
</reference>
<dbReference type="SUPFAM" id="SSF53137">
    <property type="entry name" value="Translational machinery components"/>
    <property type="match status" value="1"/>
</dbReference>
<organism evidence="5">
    <name type="scientific">Dissoconium aciculare CBS 342.82</name>
    <dbReference type="NCBI Taxonomy" id="1314786"/>
    <lineage>
        <taxon>Eukaryota</taxon>
        <taxon>Fungi</taxon>
        <taxon>Dikarya</taxon>
        <taxon>Ascomycota</taxon>
        <taxon>Pezizomycotina</taxon>
        <taxon>Dothideomycetes</taxon>
        <taxon>Dothideomycetidae</taxon>
        <taxon>Mycosphaerellales</taxon>
        <taxon>Dissoconiaceae</taxon>
        <taxon>Dissoconium</taxon>
    </lineage>
</organism>
<name>A0A6J3MF12_9PEZI</name>
<keyword evidence="4" id="KW-1185">Reference proteome</keyword>
<dbReference type="GO" id="GO:0003735">
    <property type="term" value="F:structural constituent of ribosome"/>
    <property type="evidence" value="ECO:0007669"/>
    <property type="project" value="InterPro"/>
</dbReference>
<dbReference type="GO" id="GO:1990904">
    <property type="term" value="C:ribonucleoprotein complex"/>
    <property type="evidence" value="ECO:0007669"/>
    <property type="project" value="UniProtKB-KW"/>
</dbReference>
<dbReference type="InterPro" id="IPR036967">
    <property type="entry name" value="Ribosomal_uS11_sf"/>
</dbReference>
<evidence type="ECO:0000313" key="4">
    <source>
        <dbReference type="Proteomes" id="UP000504637"/>
    </source>
</evidence>
<protein>
    <submittedName>
        <fullName evidence="5">Translational machinery component</fullName>
    </submittedName>
</protein>